<dbReference type="AlphaFoldDB" id="A0AAV4JMQ4"/>
<name>A0AAV4JMQ4_9GAST</name>
<comment type="caution">
    <text evidence="1">The sequence shown here is derived from an EMBL/GenBank/DDBJ whole genome shotgun (WGS) entry which is preliminary data.</text>
</comment>
<reference evidence="1 2" key="1">
    <citation type="journal article" date="2021" name="Elife">
        <title>Chloroplast acquisition without the gene transfer in kleptoplastic sea slugs, Plakobranchus ocellatus.</title>
        <authorList>
            <person name="Maeda T."/>
            <person name="Takahashi S."/>
            <person name="Yoshida T."/>
            <person name="Shimamura S."/>
            <person name="Takaki Y."/>
            <person name="Nagai Y."/>
            <person name="Toyoda A."/>
            <person name="Suzuki Y."/>
            <person name="Arimoto A."/>
            <person name="Ishii H."/>
            <person name="Satoh N."/>
            <person name="Nishiyama T."/>
            <person name="Hasebe M."/>
            <person name="Maruyama T."/>
            <person name="Minagawa J."/>
            <person name="Obokata J."/>
            <person name="Shigenobu S."/>
        </authorList>
    </citation>
    <scope>NUCLEOTIDE SEQUENCE [LARGE SCALE GENOMIC DNA]</scope>
</reference>
<keyword evidence="2" id="KW-1185">Reference proteome</keyword>
<gene>
    <name evidence="1" type="ORF">ElyMa_006980500</name>
</gene>
<proteinExistence type="predicted"/>
<sequence length="92" mass="9849">MADSGQASEENFATAATAPVDGTTNWLSQISKSTTTTTHALCPVREARPPSICRFALRGAANSTLKLCRLKYLANIFIEDIANSDKITNSAM</sequence>
<dbReference type="Proteomes" id="UP000762676">
    <property type="component" value="Unassembled WGS sequence"/>
</dbReference>
<organism evidence="1 2">
    <name type="scientific">Elysia marginata</name>
    <dbReference type="NCBI Taxonomy" id="1093978"/>
    <lineage>
        <taxon>Eukaryota</taxon>
        <taxon>Metazoa</taxon>
        <taxon>Spiralia</taxon>
        <taxon>Lophotrochozoa</taxon>
        <taxon>Mollusca</taxon>
        <taxon>Gastropoda</taxon>
        <taxon>Heterobranchia</taxon>
        <taxon>Euthyneura</taxon>
        <taxon>Panpulmonata</taxon>
        <taxon>Sacoglossa</taxon>
        <taxon>Placobranchoidea</taxon>
        <taxon>Plakobranchidae</taxon>
        <taxon>Elysia</taxon>
    </lineage>
</organism>
<evidence type="ECO:0000313" key="2">
    <source>
        <dbReference type="Proteomes" id="UP000762676"/>
    </source>
</evidence>
<accession>A0AAV4JMQ4</accession>
<protein>
    <submittedName>
        <fullName evidence="1">Uncharacterized protein</fullName>
    </submittedName>
</protein>
<dbReference type="EMBL" id="BMAT01013943">
    <property type="protein sequence ID" value="GFS23560.1"/>
    <property type="molecule type" value="Genomic_DNA"/>
</dbReference>
<evidence type="ECO:0000313" key="1">
    <source>
        <dbReference type="EMBL" id="GFS23560.1"/>
    </source>
</evidence>